<dbReference type="Proteomes" id="UP000306102">
    <property type="component" value="Unassembled WGS sequence"/>
</dbReference>
<dbReference type="InterPro" id="IPR002554">
    <property type="entry name" value="PP2A_B56"/>
</dbReference>
<dbReference type="Pfam" id="PF01603">
    <property type="entry name" value="B56"/>
    <property type="match status" value="1"/>
</dbReference>
<dbReference type="Gene3D" id="1.25.10.10">
    <property type="entry name" value="Leucine-rich Repeat Variant"/>
    <property type="match status" value="1"/>
</dbReference>
<dbReference type="PANTHER" id="PTHR10257:SF119">
    <property type="entry name" value="SERINE_THREONINE PROTEIN PHOSPHATASE 2A 59 KDA REGULATORY SUBUNIT B' ZETA ISOFORM"/>
    <property type="match status" value="1"/>
</dbReference>
<evidence type="ECO:0000313" key="1">
    <source>
        <dbReference type="EMBL" id="THG13014.1"/>
    </source>
</evidence>
<gene>
    <name evidence="1" type="ORF">TEA_005126</name>
</gene>
<dbReference type="SUPFAM" id="SSF48371">
    <property type="entry name" value="ARM repeat"/>
    <property type="match status" value="1"/>
</dbReference>
<organism evidence="1 2">
    <name type="scientific">Camellia sinensis var. sinensis</name>
    <name type="common">China tea</name>
    <dbReference type="NCBI Taxonomy" id="542762"/>
    <lineage>
        <taxon>Eukaryota</taxon>
        <taxon>Viridiplantae</taxon>
        <taxon>Streptophyta</taxon>
        <taxon>Embryophyta</taxon>
        <taxon>Tracheophyta</taxon>
        <taxon>Spermatophyta</taxon>
        <taxon>Magnoliopsida</taxon>
        <taxon>eudicotyledons</taxon>
        <taxon>Gunneridae</taxon>
        <taxon>Pentapetalae</taxon>
        <taxon>asterids</taxon>
        <taxon>Ericales</taxon>
        <taxon>Theaceae</taxon>
        <taxon>Camellia</taxon>
    </lineage>
</organism>
<dbReference type="STRING" id="542762.A0A4S4EBA2"/>
<sequence>MLLFLPEGEKRSLENLVCTIEKVPNHVASWRSHRSSSGMQLCFRKMAAVASIQVGQVETVTMKVAERALFLWNNDHIRNLITQNRKVILPIIFPALERNTGSHWNQAVQSLTLNVIKIFSDADQALVDECLVRFQEDEIKEKEVQEKRESNWKRLEDVAASKAVVSNEAVLVSKFVSSVAIASSTSPRTTKGS</sequence>
<reference evidence="1 2" key="1">
    <citation type="journal article" date="2018" name="Proc. Natl. Acad. Sci. U.S.A.">
        <title>Draft genome sequence of Camellia sinensis var. sinensis provides insights into the evolution of the tea genome and tea quality.</title>
        <authorList>
            <person name="Wei C."/>
            <person name="Yang H."/>
            <person name="Wang S."/>
            <person name="Zhao J."/>
            <person name="Liu C."/>
            <person name="Gao L."/>
            <person name="Xia E."/>
            <person name="Lu Y."/>
            <person name="Tai Y."/>
            <person name="She G."/>
            <person name="Sun J."/>
            <person name="Cao H."/>
            <person name="Tong W."/>
            <person name="Gao Q."/>
            <person name="Li Y."/>
            <person name="Deng W."/>
            <person name="Jiang X."/>
            <person name="Wang W."/>
            <person name="Chen Q."/>
            <person name="Zhang S."/>
            <person name="Li H."/>
            <person name="Wu J."/>
            <person name="Wang P."/>
            <person name="Li P."/>
            <person name="Shi C."/>
            <person name="Zheng F."/>
            <person name="Jian J."/>
            <person name="Huang B."/>
            <person name="Shan D."/>
            <person name="Shi M."/>
            <person name="Fang C."/>
            <person name="Yue Y."/>
            <person name="Li F."/>
            <person name="Li D."/>
            <person name="Wei S."/>
            <person name="Han B."/>
            <person name="Jiang C."/>
            <person name="Yin Y."/>
            <person name="Xia T."/>
            <person name="Zhang Z."/>
            <person name="Bennetzen J.L."/>
            <person name="Zhao S."/>
            <person name="Wan X."/>
        </authorList>
    </citation>
    <scope>NUCLEOTIDE SEQUENCE [LARGE SCALE GENOMIC DNA]</scope>
    <source>
        <strain evidence="2">cv. Shuchazao</strain>
        <tissue evidence="1">Leaf</tissue>
    </source>
</reference>
<proteinExistence type="predicted"/>
<dbReference type="PANTHER" id="PTHR10257">
    <property type="entry name" value="SERINE/THREONINE PROTEIN PHOSPHATASE 2A PP2A REGULATORY SUBUNIT B"/>
    <property type="match status" value="1"/>
</dbReference>
<keyword evidence="2" id="KW-1185">Reference proteome</keyword>
<comment type="caution">
    <text evidence="1">The sequence shown here is derived from an EMBL/GenBank/DDBJ whole genome shotgun (WGS) entry which is preliminary data.</text>
</comment>
<name>A0A4S4EBA2_CAMSN</name>
<dbReference type="GO" id="GO:0007165">
    <property type="term" value="P:signal transduction"/>
    <property type="evidence" value="ECO:0007669"/>
    <property type="project" value="InterPro"/>
</dbReference>
<accession>A0A4S4EBA2</accession>
<dbReference type="InterPro" id="IPR016024">
    <property type="entry name" value="ARM-type_fold"/>
</dbReference>
<dbReference type="GO" id="GO:0019888">
    <property type="term" value="F:protein phosphatase regulator activity"/>
    <property type="evidence" value="ECO:0007669"/>
    <property type="project" value="InterPro"/>
</dbReference>
<dbReference type="InterPro" id="IPR011989">
    <property type="entry name" value="ARM-like"/>
</dbReference>
<dbReference type="AlphaFoldDB" id="A0A4S4EBA2"/>
<dbReference type="FunFam" id="1.25.10.10:FF:002084">
    <property type="entry name" value="Uncharacterized protein"/>
    <property type="match status" value="1"/>
</dbReference>
<dbReference type="EMBL" id="SDRB02006145">
    <property type="protein sequence ID" value="THG13014.1"/>
    <property type="molecule type" value="Genomic_DNA"/>
</dbReference>
<evidence type="ECO:0008006" key="3">
    <source>
        <dbReference type="Google" id="ProtNLM"/>
    </source>
</evidence>
<evidence type="ECO:0000313" key="2">
    <source>
        <dbReference type="Proteomes" id="UP000306102"/>
    </source>
</evidence>
<dbReference type="GO" id="GO:0000159">
    <property type="term" value="C:protein phosphatase type 2A complex"/>
    <property type="evidence" value="ECO:0007669"/>
    <property type="project" value="InterPro"/>
</dbReference>
<protein>
    <recommendedName>
        <fullName evidence="3">Serine/threonine protein phosphatase 2A regulatory subunit</fullName>
    </recommendedName>
</protein>